<dbReference type="Proteomes" id="UP000019478">
    <property type="component" value="Unassembled WGS sequence"/>
</dbReference>
<dbReference type="PANTHER" id="PTHR42790:SF21">
    <property type="entry name" value="AROMATIC_AMINOADIPATE AMINOTRANSFERASE 1"/>
    <property type="match status" value="1"/>
</dbReference>
<evidence type="ECO:0000256" key="5">
    <source>
        <dbReference type="ARBA" id="ARBA00022898"/>
    </source>
</evidence>
<evidence type="ECO:0000256" key="1">
    <source>
        <dbReference type="ARBA" id="ARBA00001933"/>
    </source>
</evidence>
<dbReference type="HOGENOM" id="CLU_017584_0_5_1"/>
<dbReference type="RefSeq" id="XP_007732651.1">
    <property type="nucleotide sequence ID" value="XM_007734461.1"/>
</dbReference>
<organism evidence="7 8">
    <name type="scientific">Capronia epimyces CBS 606.96</name>
    <dbReference type="NCBI Taxonomy" id="1182542"/>
    <lineage>
        <taxon>Eukaryota</taxon>
        <taxon>Fungi</taxon>
        <taxon>Dikarya</taxon>
        <taxon>Ascomycota</taxon>
        <taxon>Pezizomycotina</taxon>
        <taxon>Eurotiomycetes</taxon>
        <taxon>Chaetothyriomycetidae</taxon>
        <taxon>Chaetothyriales</taxon>
        <taxon>Herpotrichiellaceae</taxon>
        <taxon>Capronia</taxon>
    </lineage>
</organism>
<dbReference type="Gene3D" id="3.40.640.10">
    <property type="entry name" value="Type I PLP-dependent aspartate aminotransferase-like (Major domain)"/>
    <property type="match status" value="1"/>
</dbReference>
<dbReference type="GO" id="GO:0009074">
    <property type="term" value="P:aromatic amino acid family catabolic process"/>
    <property type="evidence" value="ECO:0007669"/>
    <property type="project" value="TreeGrafter"/>
</dbReference>
<keyword evidence="5" id="KW-0663">Pyridoxal phosphate</keyword>
<evidence type="ECO:0000256" key="3">
    <source>
        <dbReference type="ARBA" id="ARBA00022576"/>
    </source>
</evidence>
<name>W9Y3K9_9EURO</name>
<protein>
    <recommendedName>
        <fullName evidence="6">Aminotransferase class I/classII large domain-containing protein</fullName>
    </recommendedName>
</protein>
<dbReference type="SUPFAM" id="SSF53383">
    <property type="entry name" value="PLP-dependent transferases"/>
    <property type="match status" value="1"/>
</dbReference>
<comment type="cofactor">
    <cofactor evidence="1">
        <name>pyridoxal 5'-phosphate</name>
        <dbReference type="ChEBI" id="CHEBI:597326"/>
    </cofactor>
</comment>
<dbReference type="InterPro" id="IPR004839">
    <property type="entry name" value="Aminotransferase_I/II_large"/>
</dbReference>
<feature type="domain" description="Aminotransferase class I/classII large" evidence="6">
    <location>
        <begin position="165"/>
        <end position="469"/>
    </location>
</feature>
<proteinExistence type="inferred from homology"/>
<dbReference type="eggNOG" id="KOG0634">
    <property type="taxonomic scope" value="Eukaryota"/>
</dbReference>
<dbReference type="OrthoDB" id="691673at2759"/>
<dbReference type="EMBL" id="AMGY01000003">
    <property type="protein sequence ID" value="EXJ87372.1"/>
    <property type="molecule type" value="Genomic_DNA"/>
</dbReference>
<accession>W9Y3K9</accession>
<dbReference type="CDD" id="cd00609">
    <property type="entry name" value="AAT_like"/>
    <property type="match status" value="1"/>
</dbReference>
<dbReference type="GO" id="GO:0019878">
    <property type="term" value="P:lysine biosynthetic process via aminoadipic acid"/>
    <property type="evidence" value="ECO:0007669"/>
    <property type="project" value="TreeGrafter"/>
</dbReference>
<dbReference type="STRING" id="1182542.W9Y3K9"/>
<dbReference type="InterPro" id="IPR050859">
    <property type="entry name" value="Class-I_PLP-dep_aminotransf"/>
</dbReference>
<keyword evidence="4" id="KW-0808">Transferase</keyword>
<keyword evidence="3" id="KW-0032">Aminotransferase</keyword>
<dbReference type="PANTHER" id="PTHR42790">
    <property type="entry name" value="AMINOTRANSFERASE"/>
    <property type="match status" value="1"/>
</dbReference>
<dbReference type="GO" id="GO:0047536">
    <property type="term" value="F:2-aminoadipate transaminase activity"/>
    <property type="evidence" value="ECO:0007669"/>
    <property type="project" value="TreeGrafter"/>
</dbReference>
<dbReference type="AlphaFoldDB" id="W9Y3K9"/>
<comment type="similarity">
    <text evidence="2">Belongs to the class-I pyridoxal-phosphate-dependent aminotransferase family.</text>
</comment>
<evidence type="ECO:0000259" key="6">
    <source>
        <dbReference type="Pfam" id="PF00155"/>
    </source>
</evidence>
<evidence type="ECO:0000313" key="7">
    <source>
        <dbReference type="EMBL" id="EXJ87372.1"/>
    </source>
</evidence>
<evidence type="ECO:0000313" key="8">
    <source>
        <dbReference type="Proteomes" id="UP000019478"/>
    </source>
</evidence>
<dbReference type="GO" id="GO:0006571">
    <property type="term" value="P:tyrosine biosynthetic process"/>
    <property type="evidence" value="ECO:0007669"/>
    <property type="project" value="TreeGrafter"/>
</dbReference>
<dbReference type="GO" id="GO:0008793">
    <property type="term" value="F:aromatic-amino-acid transaminase activity"/>
    <property type="evidence" value="ECO:0007669"/>
    <property type="project" value="TreeGrafter"/>
</dbReference>
<evidence type="ECO:0000256" key="2">
    <source>
        <dbReference type="ARBA" id="ARBA00007441"/>
    </source>
</evidence>
<comment type="caution">
    <text evidence="7">The sequence shown here is derived from an EMBL/GenBank/DDBJ whole genome shotgun (WGS) entry which is preliminary data.</text>
</comment>
<dbReference type="Pfam" id="PF00155">
    <property type="entry name" value="Aminotran_1_2"/>
    <property type="match status" value="1"/>
</dbReference>
<dbReference type="GO" id="GO:0030170">
    <property type="term" value="F:pyridoxal phosphate binding"/>
    <property type="evidence" value="ECO:0007669"/>
    <property type="project" value="InterPro"/>
</dbReference>
<dbReference type="InterPro" id="IPR015421">
    <property type="entry name" value="PyrdxlP-dep_Trfase_major"/>
</dbReference>
<reference evidence="7 8" key="1">
    <citation type="submission" date="2013-03" db="EMBL/GenBank/DDBJ databases">
        <title>The Genome Sequence of Capronia epimyces CBS 606.96.</title>
        <authorList>
            <consortium name="The Broad Institute Genomics Platform"/>
            <person name="Cuomo C."/>
            <person name="de Hoog S."/>
            <person name="Gorbushina A."/>
            <person name="Walker B."/>
            <person name="Young S.K."/>
            <person name="Zeng Q."/>
            <person name="Gargeya S."/>
            <person name="Fitzgerald M."/>
            <person name="Haas B."/>
            <person name="Abouelleil A."/>
            <person name="Allen A.W."/>
            <person name="Alvarado L."/>
            <person name="Arachchi H.M."/>
            <person name="Berlin A.M."/>
            <person name="Chapman S.B."/>
            <person name="Gainer-Dewar J."/>
            <person name="Goldberg J."/>
            <person name="Griggs A."/>
            <person name="Gujja S."/>
            <person name="Hansen M."/>
            <person name="Howarth C."/>
            <person name="Imamovic A."/>
            <person name="Ireland A."/>
            <person name="Larimer J."/>
            <person name="McCowan C."/>
            <person name="Murphy C."/>
            <person name="Pearson M."/>
            <person name="Poon T.W."/>
            <person name="Priest M."/>
            <person name="Roberts A."/>
            <person name="Saif S."/>
            <person name="Shea T."/>
            <person name="Sisk P."/>
            <person name="Sykes S."/>
            <person name="Wortman J."/>
            <person name="Nusbaum C."/>
            <person name="Birren B."/>
        </authorList>
    </citation>
    <scope>NUCLEOTIDE SEQUENCE [LARGE SCALE GENOMIC DNA]</scope>
    <source>
        <strain evidence="7 8">CBS 606.96</strain>
    </source>
</reference>
<gene>
    <name evidence="7" type="ORF">A1O3_04331</name>
</gene>
<dbReference type="GeneID" id="19168451"/>
<sequence>MSHSPGLKLKDLGVLQKTLAPITSADLFKPDDCLCKPKSSIQVNRFLSREARIRAPSSLKASVAALGIDVISFSTGRPSPETYPFEQLDLTFSDPAFLTSSSSRNGDDYPASGPLRSIVYRNDPDSSIDISIALSYGYSLGCEQLLQFLTTHITHVLCPPYSDWEICLTVGNTSALEIALRNFANEGDCMLVEEYSYSGMLEAARALNLNLVPIAMDSDGLCSRDLEAVLSSWESCHPDKPKPRLLYTIPTGHNPTGITQPPGRRREVLAVADKHDLLIIEDDPYYYLHFSQAGTRSAATLLPSYLSLSTAGRVIRLDTTSKILAPGLRLGWLTAPKAVVETFQAAHDLGIVHPSGLSQVVVYKLLSEAWGHDGFVEWLAHLADEYGRKARLMLQAMRQALGHRGLEDICSWKDIEAGMFIWLTIDCSSYPGLDHTVESMAAKASIEEHIYTAALEAGVLCCRGSFFCVPSLSVSAEAPDRGDGDRDGDGAVPLAPSKPIVYLRLTFASVSDTDLVRGIERLATALREVFGLT</sequence>
<dbReference type="InterPro" id="IPR015424">
    <property type="entry name" value="PyrdxlP-dep_Trfase"/>
</dbReference>
<evidence type="ECO:0000256" key="4">
    <source>
        <dbReference type="ARBA" id="ARBA00022679"/>
    </source>
</evidence>
<keyword evidence="8" id="KW-1185">Reference proteome</keyword>